<sequence length="87" mass="10061">MYDHHLRSFTPEEQAFLQDLAAIIIDDLELRLMILHWKQAQEYSEFQSRHDALTGLPNRMLLLDRAEQALLQAQHHGTAVGVLVLDL</sequence>
<comment type="caution">
    <text evidence="2">The sequence shown here is derived from an EMBL/GenBank/DDBJ whole genome shotgun (WGS) entry which is preliminary data.</text>
</comment>
<dbReference type="InterPro" id="IPR043128">
    <property type="entry name" value="Rev_trsase/Diguanyl_cyclase"/>
</dbReference>
<evidence type="ECO:0000259" key="1">
    <source>
        <dbReference type="Pfam" id="PF00990"/>
    </source>
</evidence>
<organism evidence="2 3">
    <name type="scientific">Deinococcus malanensis</name>
    <dbReference type="NCBI Taxonomy" id="1706855"/>
    <lineage>
        <taxon>Bacteria</taxon>
        <taxon>Thermotogati</taxon>
        <taxon>Deinococcota</taxon>
        <taxon>Deinococci</taxon>
        <taxon>Deinococcales</taxon>
        <taxon>Deinococcaceae</taxon>
        <taxon>Deinococcus</taxon>
    </lineage>
</organism>
<dbReference type="Pfam" id="PF00990">
    <property type="entry name" value="GGDEF"/>
    <property type="match status" value="1"/>
</dbReference>
<dbReference type="InterPro" id="IPR000160">
    <property type="entry name" value="GGDEF_dom"/>
</dbReference>
<name>A0ABQ2EZR1_9DEIO</name>
<evidence type="ECO:0000313" key="3">
    <source>
        <dbReference type="Proteomes" id="UP000647587"/>
    </source>
</evidence>
<reference evidence="3" key="1">
    <citation type="journal article" date="2019" name="Int. J. Syst. Evol. Microbiol.">
        <title>The Global Catalogue of Microorganisms (GCM) 10K type strain sequencing project: providing services to taxonomists for standard genome sequencing and annotation.</title>
        <authorList>
            <consortium name="The Broad Institute Genomics Platform"/>
            <consortium name="The Broad Institute Genome Sequencing Center for Infectious Disease"/>
            <person name="Wu L."/>
            <person name="Ma J."/>
        </authorList>
    </citation>
    <scope>NUCLEOTIDE SEQUENCE [LARGE SCALE GENOMIC DNA]</scope>
    <source>
        <strain evidence="3">JCM 30331</strain>
    </source>
</reference>
<dbReference type="PANTHER" id="PTHR46663">
    <property type="entry name" value="DIGUANYLATE CYCLASE DGCT-RELATED"/>
    <property type="match status" value="1"/>
</dbReference>
<dbReference type="Proteomes" id="UP000647587">
    <property type="component" value="Unassembled WGS sequence"/>
</dbReference>
<dbReference type="RefSeq" id="WP_229780867.1">
    <property type="nucleotide sequence ID" value="NZ_BMPP01000016.1"/>
</dbReference>
<dbReference type="Gene3D" id="3.30.70.270">
    <property type="match status" value="1"/>
</dbReference>
<keyword evidence="3" id="KW-1185">Reference proteome</keyword>
<protein>
    <recommendedName>
        <fullName evidence="1">GGDEF domain-containing protein</fullName>
    </recommendedName>
</protein>
<feature type="domain" description="GGDEF" evidence="1">
    <location>
        <begin position="49"/>
        <end position="87"/>
    </location>
</feature>
<dbReference type="PANTHER" id="PTHR46663:SF3">
    <property type="entry name" value="SLL0267 PROTEIN"/>
    <property type="match status" value="1"/>
</dbReference>
<gene>
    <name evidence="2" type="ORF">GCM10008955_33020</name>
</gene>
<evidence type="ECO:0000313" key="2">
    <source>
        <dbReference type="EMBL" id="GGK36613.1"/>
    </source>
</evidence>
<proteinExistence type="predicted"/>
<accession>A0ABQ2EZR1</accession>
<dbReference type="EMBL" id="BMPP01000016">
    <property type="protein sequence ID" value="GGK36613.1"/>
    <property type="molecule type" value="Genomic_DNA"/>
</dbReference>
<dbReference type="InterPro" id="IPR052163">
    <property type="entry name" value="DGC-Regulatory_Protein"/>
</dbReference>